<dbReference type="InterPro" id="IPR035396">
    <property type="entry name" value="Bac_rhamnosid6H"/>
</dbReference>
<evidence type="ECO:0000313" key="3">
    <source>
        <dbReference type="Proteomes" id="UP000226592"/>
    </source>
</evidence>
<sequence>MGMHVTVTNALEVAHNDLRRCFTDYGILAGRKRLGFYRARDSFFASLGANALGEYTASWKSIDLFLDRQRKDGLIPHIITQKLKPHFHQIVTEPLDCNALLIIALNDYYEKSGDLQFLEKHFEKTEKAMEWLRRQDSDKDLLLEETFFGSWRETVLKNGKVLYSNCLYYKALEDFASICGALDKHELESQFRRRASAVKERMNNLFWQGNYYYDWIGTVKHDSFATDGNVLAVLFGIADNLQSQMIENKIKQHQLNKVPLQSNYPMYPFWRIPPGLFPLDAYHYHNGSSWLWLGCLNVIALHKMGWKKEAKQELKSVAAMINKHGSVHEVFFEGKPLNSLLLKSEPFFAWSSGLFVRAVKEISGK</sequence>
<reference evidence="3" key="1">
    <citation type="submission" date="2017-09" db="EMBL/GenBank/DDBJ databases">
        <title>The Reconstruction of 2,631 Draft Metagenome-Assembled Genomes from the Global Oceans.</title>
        <authorList>
            <person name="Tully B.J."/>
            <person name="Graham E.D."/>
            <person name="Heidelberg J.F."/>
        </authorList>
    </citation>
    <scope>NUCLEOTIDE SEQUENCE [LARGE SCALE GENOMIC DNA]</scope>
</reference>
<dbReference type="InterPro" id="IPR008928">
    <property type="entry name" value="6-hairpin_glycosidase_sf"/>
</dbReference>
<evidence type="ECO:0000313" key="2">
    <source>
        <dbReference type="EMBL" id="MAG22153.1"/>
    </source>
</evidence>
<accession>A0A2D6M152</accession>
<dbReference type="GO" id="GO:0005975">
    <property type="term" value="P:carbohydrate metabolic process"/>
    <property type="evidence" value="ECO:0007669"/>
    <property type="project" value="InterPro"/>
</dbReference>
<gene>
    <name evidence="2" type="ORF">CL943_02515</name>
</gene>
<protein>
    <recommendedName>
        <fullName evidence="1">Alpha-L-rhamnosidase six-hairpin glycosidase domain-containing protein</fullName>
    </recommendedName>
</protein>
<organism evidence="2 3">
    <name type="scientific">Candidatus Iainarchaeum sp</name>
    <dbReference type="NCBI Taxonomy" id="3101447"/>
    <lineage>
        <taxon>Archaea</taxon>
        <taxon>Candidatus Iainarchaeota</taxon>
        <taxon>Candidatus Iainarchaeia</taxon>
        <taxon>Candidatus Iainarchaeales</taxon>
        <taxon>Candidatus Iainarchaeaceae</taxon>
        <taxon>Candidatus Iainarchaeum</taxon>
    </lineage>
</organism>
<feature type="domain" description="Alpha-L-rhamnosidase six-hairpin glycosidase" evidence="1">
    <location>
        <begin position="59"/>
        <end position="251"/>
    </location>
</feature>
<evidence type="ECO:0000259" key="1">
    <source>
        <dbReference type="Pfam" id="PF17389"/>
    </source>
</evidence>
<dbReference type="Proteomes" id="UP000226592">
    <property type="component" value="Unassembled WGS sequence"/>
</dbReference>
<dbReference type="AlphaFoldDB" id="A0A2D6M152"/>
<dbReference type="PANTHER" id="PTHR34987:SF4">
    <property type="entry name" value="ALPHA-L-RHAMNOSIDASE C-TERMINAL DOMAIN-CONTAINING PROTEIN"/>
    <property type="match status" value="1"/>
</dbReference>
<comment type="caution">
    <text evidence="2">The sequence shown here is derived from an EMBL/GenBank/DDBJ whole genome shotgun (WGS) entry which is preliminary data.</text>
</comment>
<dbReference type="Gene3D" id="1.50.10.10">
    <property type="match status" value="1"/>
</dbReference>
<dbReference type="PANTHER" id="PTHR34987">
    <property type="entry name" value="C, PUTATIVE (AFU_ORTHOLOGUE AFUA_3G02880)-RELATED"/>
    <property type="match status" value="1"/>
</dbReference>
<proteinExistence type="predicted"/>
<dbReference type="InterPro" id="IPR012341">
    <property type="entry name" value="6hp_glycosidase-like_sf"/>
</dbReference>
<dbReference type="Pfam" id="PF17389">
    <property type="entry name" value="Bac_rhamnosid6H"/>
    <property type="match status" value="1"/>
</dbReference>
<dbReference type="EMBL" id="NZBU01000008">
    <property type="protein sequence ID" value="MAG22153.1"/>
    <property type="molecule type" value="Genomic_DNA"/>
</dbReference>
<name>A0A2D6M152_9ARCH</name>
<dbReference type="SUPFAM" id="SSF48208">
    <property type="entry name" value="Six-hairpin glycosidases"/>
    <property type="match status" value="1"/>
</dbReference>